<dbReference type="InterPro" id="IPR017441">
    <property type="entry name" value="Protein_kinase_ATP_BS"/>
</dbReference>
<feature type="compositionally biased region" description="Basic and acidic residues" evidence="11">
    <location>
        <begin position="593"/>
        <end position="614"/>
    </location>
</feature>
<dbReference type="PROSITE" id="PS00108">
    <property type="entry name" value="PROTEIN_KINASE_ST"/>
    <property type="match status" value="1"/>
</dbReference>
<feature type="compositionally biased region" description="Polar residues" evidence="11">
    <location>
        <begin position="483"/>
        <end position="498"/>
    </location>
</feature>
<evidence type="ECO:0000259" key="12">
    <source>
        <dbReference type="PROSITE" id="PS50011"/>
    </source>
</evidence>
<evidence type="ECO:0000256" key="11">
    <source>
        <dbReference type="SAM" id="MobiDB-lite"/>
    </source>
</evidence>
<protein>
    <recommendedName>
        <fullName evidence="2">cyclin-dependent kinase</fullName>
        <ecNumber evidence="2">2.7.11.22</ecNumber>
    </recommendedName>
</protein>
<reference evidence="13 14" key="1">
    <citation type="journal article" date="2024" name="IMA Fungus">
        <title>Apiospora arundinis, a panoply of carbohydrate-active enzymes and secondary metabolites.</title>
        <authorList>
            <person name="Sorensen T."/>
            <person name="Petersen C."/>
            <person name="Muurmann A.T."/>
            <person name="Christiansen J.V."/>
            <person name="Brundto M.L."/>
            <person name="Overgaard C.K."/>
            <person name="Boysen A.T."/>
            <person name="Wollenberg R.D."/>
            <person name="Larsen T.O."/>
            <person name="Sorensen J.L."/>
            <person name="Nielsen K.L."/>
            <person name="Sondergaard T.E."/>
        </authorList>
    </citation>
    <scope>NUCLEOTIDE SEQUENCE [LARGE SCALE GENOMIC DNA]</scope>
    <source>
        <strain evidence="13 14">AAU 773</strain>
    </source>
</reference>
<dbReference type="EMBL" id="JAPCWZ010000007">
    <property type="protein sequence ID" value="KAK8856217.1"/>
    <property type="molecule type" value="Genomic_DNA"/>
</dbReference>
<gene>
    <name evidence="13" type="ORF">PGQ11_012129</name>
</gene>
<proteinExistence type="inferred from homology"/>
<comment type="caution">
    <text evidence="13">The sequence shown here is derived from an EMBL/GenBank/DDBJ whole genome shotgun (WGS) entry which is preliminary data.</text>
</comment>
<evidence type="ECO:0000256" key="9">
    <source>
        <dbReference type="ARBA" id="ARBA00048367"/>
    </source>
</evidence>
<evidence type="ECO:0000256" key="10">
    <source>
        <dbReference type="PROSITE-ProRule" id="PRU10141"/>
    </source>
</evidence>
<dbReference type="PROSITE" id="PS50011">
    <property type="entry name" value="PROTEIN_KINASE_DOM"/>
    <property type="match status" value="1"/>
</dbReference>
<dbReference type="InterPro" id="IPR011009">
    <property type="entry name" value="Kinase-like_dom_sf"/>
</dbReference>
<dbReference type="Pfam" id="PF00069">
    <property type="entry name" value="Pkinase"/>
    <property type="match status" value="1"/>
</dbReference>
<name>A0ABR2I2G3_9PEZI</name>
<feature type="compositionally biased region" description="Basic and acidic residues" evidence="11">
    <location>
        <begin position="73"/>
        <end position="93"/>
    </location>
</feature>
<feature type="compositionally biased region" description="Low complexity" evidence="11">
    <location>
        <begin position="453"/>
        <end position="470"/>
    </location>
</feature>
<feature type="region of interest" description="Disordered" evidence="11">
    <location>
        <begin position="998"/>
        <end position="1059"/>
    </location>
</feature>
<evidence type="ECO:0000256" key="8">
    <source>
        <dbReference type="ARBA" id="ARBA00047811"/>
    </source>
</evidence>
<comment type="catalytic activity">
    <reaction evidence="8">
        <text>L-threonyl-[protein] + ATP = O-phospho-L-threonyl-[protein] + ADP + H(+)</text>
        <dbReference type="Rhea" id="RHEA:46608"/>
        <dbReference type="Rhea" id="RHEA-COMP:11060"/>
        <dbReference type="Rhea" id="RHEA-COMP:11605"/>
        <dbReference type="ChEBI" id="CHEBI:15378"/>
        <dbReference type="ChEBI" id="CHEBI:30013"/>
        <dbReference type="ChEBI" id="CHEBI:30616"/>
        <dbReference type="ChEBI" id="CHEBI:61977"/>
        <dbReference type="ChEBI" id="CHEBI:456216"/>
        <dbReference type="EC" id="2.7.11.22"/>
    </reaction>
</comment>
<feature type="compositionally biased region" description="Low complexity" evidence="11">
    <location>
        <begin position="632"/>
        <end position="647"/>
    </location>
</feature>
<feature type="compositionally biased region" description="Polar residues" evidence="11">
    <location>
        <begin position="274"/>
        <end position="284"/>
    </location>
</feature>
<dbReference type="PROSITE" id="PS00107">
    <property type="entry name" value="PROTEIN_KINASE_ATP"/>
    <property type="match status" value="1"/>
</dbReference>
<feature type="compositionally biased region" description="Low complexity" evidence="11">
    <location>
        <begin position="223"/>
        <end position="234"/>
    </location>
</feature>
<accession>A0ABR2I2G3</accession>
<evidence type="ECO:0000256" key="5">
    <source>
        <dbReference type="ARBA" id="ARBA00022741"/>
    </source>
</evidence>
<feature type="region of interest" description="Disordered" evidence="11">
    <location>
        <begin position="1"/>
        <end position="28"/>
    </location>
</feature>
<feature type="region of interest" description="Disordered" evidence="11">
    <location>
        <begin position="73"/>
        <end position="657"/>
    </location>
</feature>
<comment type="similarity">
    <text evidence="1">Belongs to the protein kinase superfamily. CMGC Ser/Thr protein kinase family. CDC2/CDKX subfamily.</text>
</comment>
<evidence type="ECO:0000256" key="2">
    <source>
        <dbReference type="ARBA" id="ARBA00012425"/>
    </source>
</evidence>
<feature type="compositionally biased region" description="Low complexity" evidence="11">
    <location>
        <begin position="374"/>
        <end position="394"/>
    </location>
</feature>
<feature type="binding site" evidence="10">
    <location>
        <position position="714"/>
    </location>
    <ligand>
        <name>ATP</name>
        <dbReference type="ChEBI" id="CHEBI:30616"/>
    </ligand>
</feature>
<keyword evidence="7 10" id="KW-0067">ATP-binding</keyword>
<keyword evidence="6" id="KW-0418">Kinase</keyword>
<comment type="catalytic activity">
    <reaction evidence="9">
        <text>L-seryl-[protein] + ATP = O-phospho-L-seryl-[protein] + ADP + H(+)</text>
        <dbReference type="Rhea" id="RHEA:17989"/>
        <dbReference type="Rhea" id="RHEA-COMP:9863"/>
        <dbReference type="Rhea" id="RHEA-COMP:11604"/>
        <dbReference type="ChEBI" id="CHEBI:15378"/>
        <dbReference type="ChEBI" id="CHEBI:29999"/>
        <dbReference type="ChEBI" id="CHEBI:30616"/>
        <dbReference type="ChEBI" id="CHEBI:83421"/>
        <dbReference type="ChEBI" id="CHEBI:456216"/>
        <dbReference type="EC" id="2.7.11.22"/>
    </reaction>
</comment>
<dbReference type="InterPro" id="IPR050108">
    <property type="entry name" value="CDK"/>
</dbReference>
<dbReference type="Gene3D" id="1.10.510.10">
    <property type="entry name" value="Transferase(Phosphotransferase) domain 1"/>
    <property type="match status" value="1"/>
</dbReference>
<evidence type="ECO:0000313" key="14">
    <source>
        <dbReference type="Proteomes" id="UP001390339"/>
    </source>
</evidence>
<feature type="compositionally biased region" description="Basic and acidic residues" evidence="11">
    <location>
        <begin position="1003"/>
        <end position="1041"/>
    </location>
</feature>
<feature type="compositionally biased region" description="Basic residues" evidence="11">
    <location>
        <begin position="165"/>
        <end position="188"/>
    </location>
</feature>
<dbReference type="InterPro" id="IPR008271">
    <property type="entry name" value="Ser/Thr_kinase_AS"/>
</dbReference>
<dbReference type="Gene3D" id="3.30.200.20">
    <property type="entry name" value="Phosphorylase Kinase, domain 1"/>
    <property type="match status" value="1"/>
</dbReference>
<sequence>MVNFDIAAAGGDQTLSEHEHQHHRRPIGLHHHQRHFYDDEEYLHRSTIAYQPHHPGVYRPPGELHALRNDAMKRDRSTHGDDGRDRGRPDRPPPRGPASIAHRGRSRSLSPYSRRAQSFRDREYPRDDVPPPPTSDDRYDRHYEDRRARERSPERGRRDDGAAPPKRKKRSRRDRSRRRDRKRSKRQGQHYLPEPDQLDSLHPRPRSRSPISVQDAEFDRGRPSSSASHRPSTSNRDDPAMDRSISPRADSRRSSFAHAHSPLPAERPRRDPSETGSYARQTSPGYDHPRAGHPPFSPRDGNGPRVPTGPSASRKKGKRRDEPRFGKRGGPPMSGANSIEVNFSRKGEVRGSHNSHMPPAFPPRRSNDPRHNQSPPHVTSGSSHHGSSAPQSPHAGMVRGGGNAQQQYSPNDQRPPQAPTGPQAQFNKRQSSPQPPTGPAAGRGFSRGGFRGGSFSSSRGASRGNSLASAPLNAPTGPAATRNMPSHSGENSPHQTSPPYAGSAHSDTAPNYNESFEDASPTRSHGTHHEEAAPDSKDDNEQMPPPARAPPTGPAAAAPPSGPKFSFAFKATSKTPVTAPKPEISQKFSATPARRDQPIDDRDHRDRDLPRDTPTEPASSRARSDYQRNRHQPQVQPQRQQQEQPQRAPEPPRIRRVRKIVRRPKPRPQLPAEHANAKSVYFRKPGNESVVGSGTYGKVFKGTNVYTKKLVALKKIRMEGERDGFPVTAVREIKLLQSLKHENIVNLMEVMVEDNNCYMVFEYLSHDLTGLLNHPSYKLDPAEKKHMAKQLFEGLDYLHGRGVLHRDIKAANILVSSDGILKIADFGLARFYAKHHRLDYTNRVITIWYRSPELLLGETQYTAAVDVWSAACVMVEIFTRHAIFPGDGTEINQLDKIYAILGTPNKVEWPDLIKMEWFELLRPNYRKPNVFAEKYKERVPAAAFELLNSMFHYDPAKRPSAAEVLEHEYFTTEQPPPRQATALANIQGDWHEFESKALRRAKEKQEREARQAAREVSRQGEKDKKRPIEAQDARETKRPHIEGQPPMGDSVGAGEAMVQ</sequence>
<dbReference type="PANTHER" id="PTHR24056">
    <property type="entry name" value="CELL DIVISION PROTEIN KINASE"/>
    <property type="match status" value="1"/>
</dbReference>
<dbReference type="EC" id="2.7.11.22" evidence="2"/>
<dbReference type="PANTHER" id="PTHR24056:SF546">
    <property type="entry name" value="CYCLIN-DEPENDENT KINASE 12"/>
    <property type="match status" value="1"/>
</dbReference>
<dbReference type="SUPFAM" id="SSF56112">
    <property type="entry name" value="Protein kinase-like (PK-like)"/>
    <property type="match status" value="1"/>
</dbReference>
<evidence type="ECO:0000256" key="1">
    <source>
        <dbReference type="ARBA" id="ARBA00006485"/>
    </source>
</evidence>
<evidence type="ECO:0000256" key="4">
    <source>
        <dbReference type="ARBA" id="ARBA00022679"/>
    </source>
</evidence>
<keyword evidence="3" id="KW-0723">Serine/threonine-protein kinase</keyword>
<organism evidence="13 14">
    <name type="scientific">Apiospora arundinis</name>
    <dbReference type="NCBI Taxonomy" id="335852"/>
    <lineage>
        <taxon>Eukaryota</taxon>
        <taxon>Fungi</taxon>
        <taxon>Dikarya</taxon>
        <taxon>Ascomycota</taxon>
        <taxon>Pezizomycotina</taxon>
        <taxon>Sordariomycetes</taxon>
        <taxon>Xylariomycetidae</taxon>
        <taxon>Amphisphaeriales</taxon>
        <taxon>Apiosporaceae</taxon>
        <taxon>Apiospora</taxon>
    </lineage>
</organism>
<evidence type="ECO:0000256" key="7">
    <source>
        <dbReference type="ARBA" id="ARBA00022840"/>
    </source>
</evidence>
<keyword evidence="4" id="KW-0808">Transferase</keyword>
<feature type="compositionally biased region" description="Polar residues" evidence="11">
    <location>
        <begin position="505"/>
        <end position="514"/>
    </location>
</feature>
<dbReference type="InterPro" id="IPR000719">
    <property type="entry name" value="Prot_kinase_dom"/>
</dbReference>
<feature type="compositionally biased region" description="Basic and acidic residues" evidence="11">
    <location>
        <begin position="118"/>
        <end position="161"/>
    </location>
</feature>
<keyword evidence="14" id="KW-1185">Reference proteome</keyword>
<dbReference type="SMART" id="SM00220">
    <property type="entry name" value="S_TKc"/>
    <property type="match status" value="1"/>
</dbReference>
<feature type="compositionally biased region" description="Polar residues" evidence="11">
    <location>
        <begin position="404"/>
        <end position="432"/>
    </location>
</feature>
<dbReference type="CDD" id="cd07840">
    <property type="entry name" value="STKc_CDK9_like"/>
    <property type="match status" value="1"/>
</dbReference>
<evidence type="ECO:0000256" key="3">
    <source>
        <dbReference type="ARBA" id="ARBA00022527"/>
    </source>
</evidence>
<feature type="compositionally biased region" description="Basic and acidic residues" evidence="11">
    <location>
        <begin position="527"/>
        <end position="540"/>
    </location>
</feature>
<dbReference type="Proteomes" id="UP001390339">
    <property type="component" value="Unassembled WGS sequence"/>
</dbReference>
<evidence type="ECO:0000313" key="13">
    <source>
        <dbReference type="EMBL" id="KAK8856217.1"/>
    </source>
</evidence>
<evidence type="ECO:0000256" key="6">
    <source>
        <dbReference type="ARBA" id="ARBA00022777"/>
    </source>
</evidence>
<feature type="domain" description="Protein kinase" evidence="12">
    <location>
        <begin position="685"/>
        <end position="970"/>
    </location>
</feature>
<feature type="compositionally biased region" description="Pro residues" evidence="11">
    <location>
        <begin position="543"/>
        <end position="553"/>
    </location>
</feature>
<keyword evidence="5 10" id="KW-0547">Nucleotide-binding</keyword>